<dbReference type="EMBL" id="BMAW01058244">
    <property type="protein sequence ID" value="GFT15207.1"/>
    <property type="molecule type" value="Genomic_DNA"/>
</dbReference>
<protein>
    <submittedName>
        <fullName evidence="1">Uncharacterized protein</fullName>
    </submittedName>
</protein>
<proteinExistence type="predicted"/>
<comment type="caution">
    <text evidence="1">The sequence shown here is derived from an EMBL/GenBank/DDBJ whole genome shotgun (WGS) entry which is preliminary data.</text>
</comment>
<dbReference type="Proteomes" id="UP000887013">
    <property type="component" value="Unassembled WGS sequence"/>
</dbReference>
<sequence length="128" mass="14677">MSCVAINNDPPHWTTGSTHYRLHSFQPRSRMIYCHVCQLVLSSEADDVVERCSSIQVLSHLKHCTSAICPLARIEIFRSHVMESAGPKKVWLRSIVLEMCKELLGPTLEGRFDKTITDVIYRHNQKNQ</sequence>
<reference evidence="1" key="1">
    <citation type="submission" date="2020-08" db="EMBL/GenBank/DDBJ databases">
        <title>Multicomponent nature underlies the extraordinary mechanical properties of spider dragline silk.</title>
        <authorList>
            <person name="Kono N."/>
            <person name="Nakamura H."/>
            <person name="Mori M."/>
            <person name="Yoshida Y."/>
            <person name="Ohtoshi R."/>
            <person name="Malay A.D."/>
            <person name="Moran D.A.P."/>
            <person name="Tomita M."/>
            <person name="Numata K."/>
            <person name="Arakawa K."/>
        </authorList>
    </citation>
    <scope>NUCLEOTIDE SEQUENCE</scope>
</reference>
<evidence type="ECO:0000313" key="2">
    <source>
        <dbReference type="Proteomes" id="UP000887013"/>
    </source>
</evidence>
<keyword evidence="2" id="KW-1185">Reference proteome</keyword>
<dbReference type="AlphaFoldDB" id="A0A8X6NHS8"/>
<accession>A0A8X6NHS8</accession>
<organism evidence="1 2">
    <name type="scientific">Nephila pilipes</name>
    <name type="common">Giant wood spider</name>
    <name type="synonym">Nephila maculata</name>
    <dbReference type="NCBI Taxonomy" id="299642"/>
    <lineage>
        <taxon>Eukaryota</taxon>
        <taxon>Metazoa</taxon>
        <taxon>Ecdysozoa</taxon>
        <taxon>Arthropoda</taxon>
        <taxon>Chelicerata</taxon>
        <taxon>Arachnida</taxon>
        <taxon>Araneae</taxon>
        <taxon>Araneomorphae</taxon>
        <taxon>Entelegynae</taxon>
        <taxon>Araneoidea</taxon>
        <taxon>Nephilidae</taxon>
        <taxon>Nephila</taxon>
    </lineage>
</organism>
<name>A0A8X6NHS8_NEPPI</name>
<gene>
    <name evidence="1" type="ORF">NPIL_72201</name>
</gene>
<evidence type="ECO:0000313" key="1">
    <source>
        <dbReference type="EMBL" id="GFT15207.1"/>
    </source>
</evidence>